<evidence type="ECO:0000256" key="2">
    <source>
        <dbReference type="ARBA" id="ARBA00022833"/>
    </source>
</evidence>
<keyword evidence="5" id="KW-1185">Reference proteome</keyword>
<feature type="domain" description="RING-type" evidence="4">
    <location>
        <begin position="31"/>
        <end position="74"/>
    </location>
</feature>
<name>A0A915DC84_9BILA</name>
<dbReference type="PROSITE" id="PS50089">
    <property type="entry name" value="ZF_RING_2"/>
    <property type="match status" value="1"/>
</dbReference>
<evidence type="ECO:0000313" key="5">
    <source>
        <dbReference type="Proteomes" id="UP000887574"/>
    </source>
</evidence>
<evidence type="ECO:0000256" key="1">
    <source>
        <dbReference type="ARBA" id="ARBA00022771"/>
    </source>
</evidence>
<dbReference type="WBParaSite" id="jg18341">
    <property type="protein sequence ID" value="jg18341"/>
    <property type="gene ID" value="jg18341"/>
</dbReference>
<evidence type="ECO:0000256" key="3">
    <source>
        <dbReference type="PROSITE-ProRule" id="PRU00175"/>
    </source>
</evidence>
<reference evidence="6" key="1">
    <citation type="submission" date="2022-11" db="UniProtKB">
        <authorList>
            <consortium name="WormBaseParasite"/>
        </authorList>
    </citation>
    <scope>IDENTIFICATION</scope>
</reference>
<accession>A0A915DC84</accession>
<dbReference type="AlphaFoldDB" id="A0A915DC84"/>
<dbReference type="Gene3D" id="3.30.40.10">
    <property type="entry name" value="Zinc/RING finger domain, C3HC4 (zinc finger)"/>
    <property type="match status" value="1"/>
</dbReference>
<keyword evidence="2" id="KW-0862">Zinc</keyword>
<dbReference type="InterPro" id="IPR013083">
    <property type="entry name" value="Znf_RING/FYVE/PHD"/>
</dbReference>
<proteinExistence type="predicted"/>
<sequence>MNPNISPLQNPTEHSTLLNEFKKKVESESKCQICWELSIGPIICCVCGNNVGCSKCVNRLFTSLNPTAKCPLCNAKWKRDPQDSGNTSLWTDHCPNRALAGILNQINQLTCSNLPTIKPSPVPSKPPKLAPKKFFHTNLTLLQIYISYPLLGLVFLCTTTTSKKDFQQTKLLPLSPTSISCYYLYFVHILA</sequence>
<evidence type="ECO:0000259" key="4">
    <source>
        <dbReference type="PROSITE" id="PS50089"/>
    </source>
</evidence>
<evidence type="ECO:0000313" key="6">
    <source>
        <dbReference type="WBParaSite" id="jg18341"/>
    </source>
</evidence>
<dbReference type="InterPro" id="IPR001841">
    <property type="entry name" value="Znf_RING"/>
</dbReference>
<dbReference type="GO" id="GO:0008270">
    <property type="term" value="F:zinc ion binding"/>
    <property type="evidence" value="ECO:0007669"/>
    <property type="project" value="UniProtKB-KW"/>
</dbReference>
<organism evidence="5 6">
    <name type="scientific">Ditylenchus dipsaci</name>
    <dbReference type="NCBI Taxonomy" id="166011"/>
    <lineage>
        <taxon>Eukaryota</taxon>
        <taxon>Metazoa</taxon>
        <taxon>Ecdysozoa</taxon>
        <taxon>Nematoda</taxon>
        <taxon>Chromadorea</taxon>
        <taxon>Rhabditida</taxon>
        <taxon>Tylenchina</taxon>
        <taxon>Tylenchomorpha</taxon>
        <taxon>Sphaerularioidea</taxon>
        <taxon>Anguinidae</taxon>
        <taxon>Anguininae</taxon>
        <taxon>Ditylenchus</taxon>
    </lineage>
</organism>
<dbReference type="SUPFAM" id="SSF57850">
    <property type="entry name" value="RING/U-box"/>
    <property type="match status" value="1"/>
</dbReference>
<dbReference type="Proteomes" id="UP000887574">
    <property type="component" value="Unplaced"/>
</dbReference>
<keyword evidence="1 3" id="KW-0863">Zinc-finger</keyword>
<protein>
    <submittedName>
        <fullName evidence="6">RING-type domain-containing protein</fullName>
    </submittedName>
</protein>
<keyword evidence="1 3" id="KW-0479">Metal-binding</keyword>